<dbReference type="PANTHER" id="PTHR48043">
    <property type="entry name" value="EG:EG0003.4 PROTEIN-RELATED"/>
    <property type="match status" value="1"/>
</dbReference>
<keyword evidence="3 5" id="KW-0808">Transferase</keyword>
<dbReference type="InterPro" id="IPR002213">
    <property type="entry name" value="UDP_glucos_trans"/>
</dbReference>
<evidence type="ECO:0000313" key="5">
    <source>
        <dbReference type="EMBL" id="KRT83007.1"/>
    </source>
</evidence>
<comment type="caution">
    <text evidence="5">The sequence shown here is derived from an EMBL/GenBank/DDBJ whole genome shotgun (WGS) entry which is preliminary data.</text>
</comment>
<dbReference type="GO" id="GO:0008194">
    <property type="term" value="F:UDP-glycosyltransferase activity"/>
    <property type="evidence" value="ECO:0007669"/>
    <property type="project" value="InterPro"/>
</dbReference>
<evidence type="ECO:0000256" key="2">
    <source>
        <dbReference type="ARBA" id="ARBA00022676"/>
    </source>
</evidence>
<dbReference type="EMBL" id="LJIG01009474">
    <property type="protein sequence ID" value="KRT83007.1"/>
    <property type="molecule type" value="Genomic_DNA"/>
</dbReference>
<dbReference type="Proteomes" id="UP000051574">
    <property type="component" value="Unassembled WGS sequence"/>
</dbReference>
<keyword evidence="6" id="KW-1185">Reference proteome</keyword>
<organism evidence="5 6">
    <name type="scientific">Oryctes borbonicus</name>
    <dbReference type="NCBI Taxonomy" id="1629725"/>
    <lineage>
        <taxon>Eukaryota</taxon>
        <taxon>Metazoa</taxon>
        <taxon>Ecdysozoa</taxon>
        <taxon>Arthropoda</taxon>
        <taxon>Hexapoda</taxon>
        <taxon>Insecta</taxon>
        <taxon>Pterygota</taxon>
        <taxon>Neoptera</taxon>
        <taxon>Endopterygota</taxon>
        <taxon>Coleoptera</taxon>
        <taxon>Polyphaga</taxon>
        <taxon>Scarabaeiformia</taxon>
        <taxon>Scarabaeidae</taxon>
        <taxon>Dynastinae</taxon>
        <taxon>Oryctes</taxon>
    </lineage>
</organism>
<evidence type="ECO:0000256" key="4">
    <source>
        <dbReference type="SAM" id="SignalP"/>
    </source>
</evidence>
<dbReference type="CDD" id="cd03784">
    <property type="entry name" value="GT1_Gtf-like"/>
    <property type="match status" value="1"/>
</dbReference>
<reference evidence="5 6" key="1">
    <citation type="submission" date="2015-09" db="EMBL/GenBank/DDBJ databases">
        <title>Draft genome of the scarab beetle Oryctes borbonicus.</title>
        <authorList>
            <person name="Meyer J.M."/>
            <person name="Markov G.V."/>
            <person name="Baskaran P."/>
            <person name="Herrmann M."/>
            <person name="Sommer R.J."/>
            <person name="Roedelsperger C."/>
        </authorList>
    </citation>
    <scope>NUCLEOTIDE SEQUENCE [LARGE SCALE GENOMIC DNA]</scope>
    <source>
        <strain evidence="5">OB123</strain>
        <tissue evidence="5">Whole animal</tissue>
    </source>
</reference>
<keyword evidence="2" id="KW-0328">Glycosyltransferase</keyword>
<evidence type="ECO:0000256" key="1">
    <source>
        <dbReference type="ARBA" id="ARBA00009995"/>
    </source>
</evidence>
<accession>A0A0T6B6M7</accession>
<dbReference type="OrthoDB" id="5835829at2759"/>
<dbReference type="PANTHER" id="PTHR48043:SF159">
    <property type="entry name" value="EG:EG0003.4 PROTEIN-RELATED"/>
    <property type="match status" value="1"/>
</dbReference>
<evidence type="ECO:0000256" key="3">
    <source>
        <dbReference type="ARBA" id="ARBA00022679"/>
    </source>
</evidence>
<proteinExistence type="inferred from homology"/>
<protein>
    <submittedName>
        <fullName evidence="5">Glycosyltransferase</fullName>
    </submittedName>
</protein>
<evidence type="ECO:0000313" key="6">
    <source>
        <dbReference type="Proteomes" id="UP000051574"/>
    </source>
</evidence>
<dbReference type="Pfam" id="PF00201">
    <property type="entry name" value="UDPGT"/>
    <property type="match status" value="1"/>
</dbReference>
<name>A0A0T6B6M7_9SCAR</name>
<dbReference type="AlphaFoldDB" id="A0A0T6B6M7"/>
<sequence>MKLLIISLCICGLVSVLNAAKILCIFPHSAHSHYTIGFTLAKGLAARGHHVTFMAPKEEEKPTKNVKSVFLKDVKKYGEEMFDQKSIFDIVDISAAAMVVFMGFMGVTSTEIFYSDQAMQEMLVSNETFDAVIAESFTNDALLGVAYRFKAPSIVVTTIGPSIWSNYFTANPTIYSYMPHPFLGYGQKMTFCQRTHNLLLATLEKIFNMIYYFPQQDKILHKYIPEAPSLQELIQNTSLHIFNSDPSINGPFPILPNIIEIGGIHLTPPKKLPDDLQTYLDESKNGAIYFSLGGNLKSKDLPQATREAILRVLAKQKERILWKFEEDLPGKPKNVQIRKWMPQQDILAHPNVKLFITHGGLLSTTESLYHGVPVIGISVFGDQDLNMKNAENRGYGISLPYMEFTEEKFEAALNKMLNNPDYSNNAKQMSILMKDKQVSQMDKATYSIEYVIRHKGSPHLRSAAHDLNWFQYLSLDV</sequence>
<comment type="similarity">
    <text evidence="1">Belongs to the UDP-glycosyltransferase family.</text>
</comment>
<feature type="signal peptide" evidence="4">
    <location>
        <begin position="1"/>
        <end position="19"/>
    </location>
</feature>
<dbReference type="Gene3D" id="3.40.50.2000">
    <property type="entry name" value="Glycogen Phosphorylase B"/>
    <property type="match status" value="2"/>
</dbReference>
<keyword evidence="4" id="KW-0732">Signal</keyword>
<dbReference type="InterPro" id="IPR050271">
    <property type="entry name" value="UDP-glycosyltransferase"/>
</dbReference>
<gene>
    <name evidence="5" type="ORF">AMK59_3678</name>
</gene>
<dbReference type="FunFam" id="3.40.50.2000:FF:000050">
    <property type="entry name" value="UDP-glucuronosyltransferase"/>
    <property type="match status" value="1"/>
</dbReference>
<feature type="chain" id="PRO_5006668435" evidence="4">
    <location>
        <begin position="20"/>
        <end position="477"/>
    </location>
</feature>
<feature type="non-terminal residue" evidence="5">
    <location>
        <position position="477"/>
    </location>
</feature>
<dbReference type="SUPFAM" id="SSF53756">
    <property type="entry name" value="UDP-Glycosyltransferase/glycogen phosphorylase"/>
    <property type="match status" value="1"/>
</dbReference>